<gene>
    <name evidence="1" type="ORF">BDN72DRAFT_906692</name>
</gene>
<dbReference type="EMBL" id="ML209338">
    <property type="protein sequence ID" value="TFK58477.1"/>
    <property type="molecule type" value="Genomic_DNA"/>
</dbReference>
<dbReference type="Proteomes" id="UP000308600">
    <property type="component" value="Unassembled WGS sequence"/>
</dbReference>
<keyword evidence="2" id="KW-1185">Reference proteome</keyword>
<protein>
    <submittedName>
        <fullName evidence="1">Uncharacterized protein</fullName>
    </submittedName>
</protein>
<evidence type="ECO:0000313" key="1">
    <source>
        <dbReference type="EMBL" id="TFK58477.1"/>
    </source>
</evidence>
<name>A0ACD3A0R3_9AGAR</name>
<reference evidence="1 2" key="1">
    <citation type="journal article" date="2019" name="Nat. Ecol. Evol.">
        <title>Megaphylogeny resolves global patterns of mushroom evolution.</title>
        <authorList>
            <person name="Varga T."/>
            <person name="Krizsan K."/>
            <person name="Foldi C."/>
            <person name="Dima B."/>
            <person name="Sanchez-Garcia M."/>
            <person name="Sanchez-Ramirez S."/>
            <person name="Szollosi G.J."/>
            <person name="Szarkandi J.G."/>
            <person name="Papp V."/>
            <person name="Albert L."/>
            <person name="Andreopoulos W."/>
            <person name="Angelini C."/>
            <person name="Antonin V."/>
            <person name="Barry K.W."/>
            <person name="Bougher N.L."/>
            <person name="Buchanan P."/>
            <person name="Buyck B."/>
            <person name="Bense V."/>
            <person name="Catcheside P."/>
            <person name="Chovatia M."/>
            <person name="Cooper J."/>
            <person name="Damon W."/>
            <person name="Desjardin D."/>
            <person name="Finy P."/>
            <person name="Geml J."/>
            <person name="Haridas S."/>
            <person name="Hughes K."/>
            <person name="Justo A."/>
            <person name="Karasinski D."/>
            <person name="Kautmanova I."/>
            <person name="Kiss B."/>
            <person name="Kocsube S."/>
            <person name="Kotiranta H."/>
            <person name="LaButti K.M."/>
            <person name="Lechner B.E."/>
            <person name="Liimatainen K."/>
            <person name="Lipzen A."/>
            <person name="Lukacs Z."/>
            <person name="Mihaltcheva S."/>
            <person name="Morgado L.N."/>
            <person name="Niskanen T."/>
            <person name="Noordeloos M.E."/>
            <person name="Ohm R.A."/>
            <person name="Ortiz-Santana B."/>
            <person name="Ovrebo C."/>
            <person name="Racz N."/>
            <person name="Riley R."/>
            <person name="Savchenko A."/>
            <person name="Shiryaev A."/>
            <person name="Soop K."/>
            <person name="Spirin V."/>
            <person name="Szebenyi C."/>
            <person name="Tomsovsky M."/>
            <person name="Tulloss R.E."/>
            <person name="Uehling J."/>
            <person name="Grigoriev I.V."/>
            <person name="Vagvolgyi C."/>
            <person name="Papp T."/>
            <person name="Martin F.M."/>
            <person name="Miettinen O."/>
            <person name="Hibbett D.S."/>
            <person name="Nagy L.G."/>
        </authorList>
    </citation>
    <scope>NUCLEOTIDE SEQUENCE [LARGE SCALE GENOMIC DNA]</scope>
    <source>
        <strain evidence="1 2">NL-1719</strain>
    </source>
</reference>
<accession>A0ACD3A0R3</accession>
<proteinExistence type="predicted"/>
<organism evidence="1 2">
    <name type="scientific">Pluteus cervinus</name>
    <dbReference type="NCBI Taxonomy" id="181527"/>
    <lineage>
        <taxon>Eukaryota</taxon>
        <taxon>Fungi</taxon>
        <taxon>Dikarya</taxon>
        <taxon>Basidiomycota</taxon>
        <taxon>Agaricomycotina</taxon>
        <taxon>Agaricomycetes</taxon>
        <taxon>Agaricomycetidae</taxon>
        <taxon>Agaricales</taxon>
        <taxon>Pluteineae</taxon>
        <taxon>Pluteaceae</taxon>
        <taxon>Pluteus</taxon>
    </lineage>
</organism>
<evidence type="ECO:0000313" key="2">
    <source>
        <dbReference type="Proteomes" id="UP000308600"/>
    </source>
</evidence>
<sequence length="256" mass="27141">MSKLEKGGADALRGWNTSLHTVKSMVAPLQPHQRPPNLPAASPTPSLASSPISAPVPAPVPAPFPVPVSAPIPAPVSARNPTSSSSSRVVKPLPNRPKVNPPGRTAPSRSQSESPIIPHNFFSTAPATREPTPTFSPVQLEKESTSYNPVDIDMEDLEADPHDLSSRRTRPSTSSEHSSDHKPSEPTSWDYLNSPQKPSAPKPSEPTLSTQPPSISGFQHARDVGSDQDEDMNGSNGSSQQGDEQWGESPPASLGE</sequence>